<evidence type="ECO:0000256" key="3">
    <source>
        <dbReference type="ARBA" id="ARBA00022448"/>
    </source>
</evidence>
<feature type="transmembrane region" description="Helical" evidence="9">
    <location>
        <begin position="48"/>
        <end position="69"/>
    </location>
</feature>
<evidence type="ECO:0000256" key="8">
    <source>
        <dbReference type="ARBA" id="ARBA00023136"/>
    </source>
</evidence>
<keyword evidence="6 9" id="KW-0812">Transmembrane</keyword>
<keyword evidence="12" id="KW-1185">Reference proteome</keyword>
<evidence type="ECO:0000256" key="5">
    <source>
        <dbReference type="ARBA" id="ARBA00022519"/>
    </source>
</evidence>
<dbReference type="GO" id="GO:0043190">
    <property type="term" value="C:ATP-binding cassette (ABC) transporter complex"/>
    <property type="evidence" value="ECO:0007669"/>
    <property type="project" value="InterPro"/>
</dbReference>
<dbReference type="GO" id="GO:0140359">
    <property type="term" value="F:ABC-type transporter activity"/>
    <property type="evidence" value="ECO:0007669"/>
    <property type="project" value="InterPro"/>
</dbReference>
<evidence type="ECO:0000256" key="4">
    <source>
        <dbReference type="ARBA" id="ARBA00022475"/>
    </source>
</evidence>
<keyword evidence="3 9" id="KW-0813">Transport</keyword>
<dbReference type="InterPro" id="IPR047817">
    <property type="entry name" value="ABC2_TM_bact-type"/>
</dbReference>
<dbReference type="PIRSF" id="PIRSF006648">
    <property type="entry name" value="DrrB"/>
    <property type="match status" value="1"/>
</dbReference>
<feature type="transmembrane region" description="Helical" evidence="9">
    <location>
        <begin position="191"/>
        <end position="210"/>
    </location>
</feature>
<dbReference type="PANTHER" id="PTHR30413">
    <property type="entry name" value="INNER MEMBRANE TRANSPORT PERMEASE"/>
    <property type="match status" value="1"/>
</dbReference>
<comment type="subcellular location">
    <subcellularLocation>
        <location evidence="1">Cell inner membrane</location>
        <topology evidence="1">Multi-pass membrane protein</topology>
    </subcellularLocation>
    <subcellularLocation>
        <location evidence="9">Cell membrane</location>
        <topology evidence="9">Multi-pass membrane protein</topology>
    </subcellularLocation>
</comment>
<dbReference type="Proteomes" id="UP000593892">
    <property type="component" value="Chromosome"/>
</dbReference>
<reference evidence="11 12" key="1">
    <citation type="submission" date="2020-10" db="EMBL/GenBank/DDBJ databases">
        <title>Complete genome sequence of Paludibaculum fermentans P105T, a facultatively anaerobic acidobacterium capable of dissimilatory Fe(III) reduction.</title>
        <authorList>
            <person name="Dedysh S.N."/>
            <person name="Beletsky A.V."/>
            <person name="Kulichevskaya I.S."/>
            <person name="Mardanov A.V."/>
            <person name="Ravin N.V."/>
        </authorList>
    </citation>
    <scope>NUCLEOTIDE SEQUENCE [LARGE SCALE GENOMIC DNA]</scope>
    <source>
        <strain evidence="11 12">P105</strain>
    </source>
</reference>
<keyword evidence="8 9" id="KW-0472">Membrane</keyword>
<keyword evidence="4 9" id="KW-1003">Cell membrane</keyword>
<evidence type="ECO:0000313" key="11">
    <source>
        <dbReference type="EMBL" id="QOY87566.1"/>
    </source>
</evidence>
<gene>
    <name evidence="11" type="ORF">IRI77_33235</name>
</gene>
<dbReference type="EMBL" id="CP063849">
    <property type="protein sequence ID" value="QOY87566.1"/>
    <property type="molecule type" value="Genomic_DNA"/>
</dbReference>
<accession>A0A7S7NPU2</accession>
<feature type="transmembrane region" description="Helical" evidence="9">
    <location>
        <begin position="81"/>
        <end position="100"/>
    </location>
</feature>
<keyword evidence="7 9" id="KW-1133">Transmembrane helix</keyword>
<evidence type="ECO:0000259" key="10">
    <source>
        <dbReference type="PROSITE" id="PS51012"/>
    </source>
</evidence>
<comment type="similarity">
    <text evidence="2 9">Belongs to the ABC-2 integral membrane protein family.</text>
</comment>
<dbReference type="RefSeq" id="WP_194449233.1">
    <property type="nucleotide sequence ID" value="NZ_CP063849.1"/>
</dbReference>
<dbReference type="GO" id="GO:0015920">
    <property type="term" value="P:lipopolysaccharide transport"/>
    <property type="evidence" value="ECO:0007669"/>
    <property type="project" value="TreeGrafter"/>
</dbReference>
<feature type="domain" description="ABC transmembrane type-2" evidence="10">
    <location>
        <begin position="49"/>
        <end position="267"/>
    </location>
</feature>
<evidence type="ECO:0000256" key="9">
    <source>
        <dbReference type="RuleBase" id="RU361157"/>
    </source>
</evidence>
<dbReference type="InterPro" id="IPR013525">
    <property type="entry name" value="ABC2_TM"/>
</dbReference>
<dbReference type="InterPro" id="IPR000412">
    <property type="entry name" value="ABC_2_transport"/>
</dbReference>
<feature type="transmembrane region" description="Helical" evidence="9">
    <location>
        <begin position="243"/>
        <end position="264"/>
    </location>
</feature>
<dbReference type="PROSITE" id="PS51012">
    <property type="entry name" value="ABC_TM2"/>
    <property type="match status" value="1"/>
</dbReference>
<dbReference type="KEGG" id="pfer:IRI77_33235"/>
<evidence type="ECO:0000313" key="12">
    <source>
        <dbReference type="Proteomes" id="UP000593892"/>
    </source>
</evidence>
<proteinExistence type="inferred from homology"/>
<evidence type="ECO:0000256" key="2">
    <source>
        <dbReference type="ARBA" id="ARBA00007783"/>
    </source>
</evidence>
<evidence type="ECO:0000256" key="7">
    <source>
        <dbReference type="ARBA" id="ARBA00022989"/>
    </source>
</evidence>
<feature type="transmembrane region" description="Helical" evidence="9">
    <location>
        <begin position="155"/>
        <end position="179"/>
    </location>
</feature>
<name>A0A7S7NPU2_PALFE</name>
<evidence type="ECO:0000256" key="6">
    <source>
        <dbReference type="ARBA" id="ARBA00022692"/>
    </source>
</evidence>
<dbReference type="PANTHER" id="PTHR30413:SF8">
    <property type="entry name" value="TRANSPORT PERMEASE PROTEIN"/>
    <property type="match status" value="1"/>
</dbReference>
<keyword evidence="5" id="KW-0997">Cell inner membrane</keyword>
<feature type="transmembrane region" description="Helical" evidence="9">
    <location>
        <begin position="121"/>
        <end position="149"/>
    </location>
</feature>
<evidence type="ECO:0000256" key="1">
    <source>
        <dbReference type="ARBA" id="ARBA00004429"/>
    </source>
</evidence>
<protein>
    <recommendedName>
        <fullName evidence="9">Transport permease protein</fullName>
    </recommendedName>
</protein>
<organism evidence="11 12">
    <name type="scientific">Paludibaculum fermentans</name>
    <dbReference type="NCBI Taxonomy" id="1473598"/>
    <lineage>
        <taxon>Bacteria</taxon>
        <taxon>Pseudomonadati</taxon>
        <taxon>Acidobacteriota</taxon>
        <taxon>Terriglobia</taxon>
        <taxon>Bryobacterales</taxon>
        <taxon>Bryobacteraceae</taxon>
        <taxon>Paludibaculum</taxon>
    </lineage>
</organism>
<sequence>MKPESSVITIITPAGVSLRTQLLEHWHARPLLYRLAIRDLRLRYRHTFLGAGWAILQPLLPMLIFGAVFSRLRLDTGGPPYPLFVFSGLAVWTFVGNSVTSASPTFLNNFDMINKIYFPRAVLPLAIVAALTLDGLVAVAAVLPVTLWYGYGPVWSWLLVPAVGAVAVAVAMAAAVMAATLTTLLRDLKNAVPFLVQLWMYASPVLYPVAWMPPAIRRWAGWNPVAGILEAFRVCLFGTVPDWGLLAQSAAAIALLMAAAVWVFQRLDADLAERV</sequence>
<dbReference type="AlphaFoldDB" id="A0A7S7NPU2"/>
<dbReference type="Pfam" id="PF01061">
    <property type="entry name" value="ABC2_membrane"/>
    <property type="match status" value="1"/>
</dbReference>